<protein>
    <submittedName>
        <fullName evidence="1">Uncharacterized protein</fullName>
    </submittedName>
</protein>
<keyword evidence="2" id="KW-1185">Reference proteome</keyword>
<gene>
    <name evidence="1" type="ORF">MPNT_40163</name>
</gene>
<proteinExistence type="predicted"/>
<sequence length="80" mass="8989">MIAVRALPFFIGFRHRAGFCVSWSGFRPLPWLKTKGACRALSGQKLPLDCRSSELLGELMAQDQRLFFDFRCLILGVSGP</sequence>
<dbReference type="AlphaFoldDB" id="A0A8J2BUF0"/>
<reference evidence="1" key="1">
    <citation type="submission" date="2021-02" db="EMBL/GenBank/DDBJ databases">
        <authorList>
            <person name="Cremers G."/>
            <person name="Picone N."/>
        </authorList>
    </citation>
    <scope>NUCLEOTIDE SEQUENCE</scope>
    <source>
        <strain evidence="1">PQ17</strain>
    </source>
</reference>
<evidence type="ECO:0000313" key="1">
    <source>
        <dbReference type="EMBL" id="CAF0701143.1"/>
    </source>
</evidence>
<dbReference type="Proteomes" id="UP000663859">
    <property type="component" value="Unassembled WGS sequence"/>
</dbReference>
<evidence type="ECO:0000313" key="2">
    <source>
        <dbReference type="Proteomes" id="UP000663859"/>
    </source>
</evidence>
<organism evidence="1 2">
    <name type="scientific">Candidatus Methylacidithermus pantelleriae</name>
    <dbReference type="NCBI Taxonomy" id="2744239"/>
    <lineage>
        <taxon>Bacteria</taxon>
        <taxon>Pseudomonadati</taxon>
        <taxon>Verrucomicrobiota</taxon>
        <taxon>Methylacidiphilae</taxon>
        <taxon>Methylacidiphilales</taxon>
        <taxon>Methylacidiphilaceae</taxon>
        <taxon>Candidatus Methylacidithermus</taxon>
    </lineage>
</organism>
<accession>A0A8J2BUF0</accession>
<dbReference type="EMBL" id="CAJNOB010000034">
    <property type="protein sequence ID" value="CAF0701143.1"/>
    <property type="molecule type" value="Genomic_DNA"/>
</dbReference>
<name>A0A8J2BUF0_9BACT</name>
<comment type="caution">
    <text evidence="1">The sequence shown here is derived from an EMBL/GenBank/DDBJ whole genome shotgun (WGS) entry which is preliminary data.</text>
</comment>